<sequence>MDVKGESVQMIFKREEAFRYIFGFPIPAEFTITQINYREVNSSPGMAEIIDISPEGLRIRTNLLIPDEDAKIVLSVTFKINEVDLTVDGEIIWAKEMGSLVEYGIHLLVDASMKNMIIEELKVYSKSKN</sequence>
<proteinExistence type="predicted"/>
<evidence type="ECO:0000259" key="1">
    <source>
        <dbReference type="Pfam" id="PF07238"/>
    </source>
</evidence>
<dbReference type="InterPro" id="IPR009875">
    <property type="entry name" value="PilZ_domain"/>
</dbReference>
<organism evidence="2 3">
    <name type="scientific">Lysinibacillus composti</name>
    <dbReference type="NCBI Taxonomy" id="720633"/>
    <lineage>
        <taxon>Bacteria</taxon>
        <taxon>Bacillati</taxon>
        <taxon>Bacillota</taxon>
        <taxon>Bacilli</taxon>
        <taxon>Bacillales</taxon>
        <taxon>Bacillaceae</taxon>
        <taxon>Lysinibacillus</taxon>
    </lineage>
</organism>
<evidence type="ECO:0000313" key="2">
    <source>
        <dbReference type="EMBL" id="RQW74077.1"/>
    </source>
</evidence>
<comment type="caution">
    <text evidence="2">The sequence shown here is derived from an EMBL/GenBank/DDBJ whole genome shotgun (WGS) entry which is preliminary data.</text>
</comment>
<dbReference type="Pfam" id="PF07238">
    <property type="entry name" value="PilZ"/>
    <property type="match status" value="1"/>
</dbReference>
<reference evidence="2 3" key="1">
    <citation type="journal article" date="2013" name="J. Microbiol.">
        <title>Lysinibacillus chungkukjangi sp. nov., isolated from Chungkukjang, Korean fermented soybean food.</title>
        <authorList>
            <person name="Kim S.J."/>
            <person name="Jang Y.H."/>
            <person name="Hamada M."/>
            <person name="Ahn J.H."/>
            <person name="Weon H.Y."/>
            <person name="Suzuki K."/>
            <person name="Whang K.S."/>
            <person name="Kwon S.W."/>
        </authorList>
    </citation>
    <scope>NUCLEOTIDE SEQUENCE [LARGE SCALE GENOMIC DNA]</scope>
    <source>
        <strain evidence="2 3">MCCC 1A12701</strain>
    </source>
</reference>
<dbReference type="GO" id="GO:0035438">
    <property type="term" value="F:cyclic-di-GMP binding"/>
    <property type="evidence" value="ECO:0007669"/>
    <property type="project" value="InterPro"/>
</dbReference>
<keyword evidence="3" id="KW-1185">Reference proteome</keyword>
<dbReference type="AlphaFoldDB" id="A0A3N9UCN0"/>
<dbReference type="Proteomes" id="UP000274033">
    <property type="component" value="Unassembled WGS sequence"/>
</dbReference>
<feature type="domain" description="PilZ" evidence="1">
    <location>
        <begin position="16"/>
        <end position="115"/>
    </location>
</feature>
<gene>
    <name evidence="2" type="ORF">EBB45_13080</name>
</gene>
<protein>
    <submittedName>
        <fullName evidence="2">PilZ domain-containing protein</fullName>
    </submittedName>
</protein>
<name>A0A3N9UCN0_9BACI</name>
<accession>A0A3N9UCN0</accession>
<evidence type="ECO:0000313" key="3">
    <source>
        <dbReference type="Proteomes" id="UP000274033"/>
    </source>
</evidence>
<dbReference type="EMBL" id="RRCT01000012">
    <property type="protein sequence ID" value="RQW74077.1"/>
    <property type="molecule type" value="Genomic_DNA"/>
</dbReference>